<sequence length="750" mass="87094">MGDSDDWKSEMASSCFEEIDTDDLIENFQFLDTCRSLKNSDVTQDRSERYSTNLRDCSSEGEPPIYPMESKDLTEDNGDPECVPEDSKIKAPWDCRDNIMFYVIAGYIVGILIVQIWYYRNPQKACKDLNVKWLFIVIIGLGLLLMALRRQGRCILALCLPTLVTDRVLLMAFALLVALSGPVQNFIRNIAILGHGLTCEGSLLFYALDKMHRIMAEPSYPVQESFQGTLSTINQIINKLDKILVHMEFPLADIQATYTTCTDWLALQLDYFNYQMSSPLNRCMAAGLLVEKQLNNQAKEISKDHFAWFCDNLKSLTSFFENNISLQEGLVADIFHRLHKNFVKLRFIFMATITFEHNTAWSTLGSTSDKDVVLQEEMYKYMDLQPRKLFLVYLIIYTILFMLVFYLILKATTFRFRYLASPDFNNVYITREFEIYEEQQFQSLEVRALPLSSLEENKYVEIDSIRFLPTEFYSQKQSGVFLVIMGIQLFSICFLDFSLFVLIKMISHYSNVSKIIPASSDYLRLAIKGRGTIVHLLRNIVNAFEPRYFDVDEQRCIIIPRKPKYLHYFFILILYVFAWFLIFLEPYGLRKRHRIMAYFYPEQAQKRAIALHTTILKERDDLIISSRQRARCLYFYSDKSPSLDLLCASWLSSLNIWCINGCRGIFIGKTCTICNKPLQKSNYVCCSLPNCKGIYCQMCFLESSNFCILCSYVTNESEITEIGFSDSEDCKTDYCKADDNVDRHDRDKKA</sequence>
<keyword evidence="3 6" id="KW-1133">Transmembrane helix</keyword>
<evidence type="ECO:0000259" key="7">
    <source>
        <dbReference type="Pfam" id="PF07782"/>
    </source>
</evidence>
<feature type="transmembrane region" description="Helical" evidence="6">
    <location>
        <begin position="99"/>
        <end position="119"/>
    </location>
</feature>
<feature type="domain" description="Dendritic cell-specific transmembrane protein-like" evidence="7">
    <location>
        <begin position="424"/>
        <end position="612"/>
    </location>
</feature>
<dbReference type="KEGG" id="dan:6502814"/>
<gene>
    <name evidence="9" type="primary">Dana\GF20092</name>
    <name evidence="9" type="synonym">dana_GLEANR_22496</name>
    <name evidence="9" type="ORF">GF20092</name>
</gene>
<evidence type="ECO:0000256" key="1">
    <source>
        <dbReference type="ARBA" id="ARBA00004141"/>
    </source>
</evidence>
<dbReference type="EMBL" id="CH902618">
    <property type="protein sequence ID" value="KPU77729.1"/>
    <property type="molecule type" value="Genomic_DNA"/>
</dbReference>
<keyword evidence="2 6" id="KW-0812">Transmembrane</keyword>
<feature type="transmembrane region" description="Helical" evidence="6">
    <location>
        <begin position="480"/>
        <end position="503"/>
    </location>
</feature>
<evidence type="ECO:0000256" key="4">
    <source>
        <dbReference type="ARBA" id="ARBA00023136"/>
    </source>
</evidence>
<dbReference type="PANTHER" id="PTHR21041:SF9">
    <property type="entry name" value="DENDRITIC CELL-SPECIFIC TRANSMEMBRANE PROTEIN-LIKE DOMAIN-CONTAINING PROTEIN"/>
    <property type="match status" value="1"/>
</dbReference>
<dbReference type="GeneID" id="6502814"/>
<dbReference type="InParanoid" id="A0A0P8YFM4"/>
<dbReference type="Proteomes" id="UP000007801">
    <property type="component" value="Unassembled WGS sequence"/>
</dbReference>
<dbReference type="AlphaFoldDB" id="A0A0P8YFM4"/>
<feature type="transmembrane region" description="Helical" evidence="6">
    <location>
        <begin position="186"/>
        <end position="208"/>
    </location>
</feature>
<keyword evidence="4 6" id="KW-0472">Membrane</keyword>
<feature type="transmembrane region" description="Helical" evidence="6">
    <location>
        <begin position="565"/>
        <end position="584"/>
    </location>
</feature>
<dbReference type="GO" id="GO:0016020">
    <property type="term" value="C:membrane"/>
    <property type="evidence" value="ECO:0007669"/>
    <property type="project" value="UniProtKB-SubCell"/>
</dbReference>
<dbReference type="Pfam" id="PF26037">
    <property type="entry name" value="zf-RING_DCST1_C"/>
    <property type="match status" value="1"/>
</dbReference>
<accession>A0A0P8YFM4</accession>
<evidence type="ECO:0000256" key="3">
    <source>
        <dbReference type="ARBA" id="ARBA00022989"/>
    </source>
</evidence>
<evidence type="ECO:0000256" key="2">
    <source>
        <dbReference type="ARBA" id="ARBA00022692"/>
    </source>
</evidence>
<proteinExistence type="predicted"/>
<keyword evidence="10" id="KW-1185">Reference proteome</keyword>
<dbReference type="PANTHER" id="PTHR21041">
    <property type="entry name" value="DENDRITIC CELL-SPECIFIC TRANSMEMBRANE PROTEIN"/>
    <property type="match status" value="1"/>
</dbReference>
<dbReference type="STRING" id="7217.A0A0P8YFM4"/>
<evidence type="ECO:0000313" key="9">
    <source>
        <dbReference type="EMBL" id="KPU77729.1"/>
    </source>
</evidence>
<dbReference type="OrthoDB" id="6598372at2759"/>
<feature type="region of interest" description="Disordered" evidence="5">
    <location>
        <begin position="47"/>
        <end position="79"/>
    </location>
</feature>
<reference evidence="9 10" key="1">
    <citation type="journal article" date="2007" name="Nature">
        <title>Evolution of genes and genomes on the Drosophila phylogeny.</title>
        <authorList>
            <consortium name="Drosophila 12 Genomes Consortium"/>
            <person name="Clark A.G."/>
            <person name="Eisen M.B."/>
            <person name="Smith D.R."/>
            <person name="Bergman C.M."/>
            <person name="Oliver B."/>
            <person name="Markow T.A."/>
            <person name="Kaufman T.C."/>
            <person name="Kellis M."/>
            <person name="Gelbart W."/>
            <person name="Iyer V.N."/>
            <person name="Pollard D.A."/>
            <person name="Sackton T.B."/>
            <person name="Larracuente A.M."/>
            <person name="Singh N.D."/>
            <person name="Abad J.P."/>
            <person name="Abt D.N."/>
            <person name="Adryan B."/>
            <person name="Aguade M."/>
            <person name="Akashi H."/>
            <person name="Anderson W.W."/>
            <person name="Aquadro C.F."/>
            <person name="Ardell D.H."/>
            <person name="Arguello R."/>
            <person name="Artieri C.G."/>
            <person name="Barbash D.A."/>
            <person name="Barker D."/>
            <person name="Barsanti P."/>
            <person name="Batterham P."/>
            <person name="Batzoglou S."/>
            <person name="Begun D."/>
            <person name="Bhutkar A."/>
            <person name="Blanco E."/>
            <person name="Bosak S.A."/>
            <person name="Bradley R.K."/>
            <person name="Brand A.D."/>
            <person name="Brent M.R."/>
            <person name="Brooks A.N."/>
            <person name="Brown R.H."/>
            <person name="Butlin R.K."/>
            <person name="Caggese C."/>
            <person name="Calvi B.R."/>
            <person name="Bernardo de Carvalho A."/>
            <person name="Caspi A."/>
            <person name="Castrezana S."/>
            <person name="Celniker S.E."/>
            <person name="Chang J.L."/>
            <person name="Chapple C."/>
            <person name="Chatterji S."/>
            <person name="Chinwalla A."/>
            <person name="Civetta A."/>
            <person name="Clifton S.W."/>
            <person name="Comeron J.M."/>
            <person name="Costello J.C."/>
            <person name="Coyne J.A."/>
            <person name="Daub J."/>
            <person name="David R.G."/>
            <person name="Delcher A.L."/>
            <person name="Delehaunty K."/>
            <person name="Do C.B."/>
            <person name="Ebling H."/>
            <person name="Edwards K."/>
            <person name="Eickbush T."/>
            <person name="Evans J.D."/>
            <person name="Filipski A."/>
            <person name="Findeiss S."/>
            <person name="Freyhult E."/>
            <person name="Fulton L."/>
            <person name="Fulton R."/>
            <person name="Garcia A.C."/>
            <person name="Gardiner A."/>
            <person name="Garfield D.A."/>
            <person name="Garvin B.E."/>
            <person name="Gibson G."/>
            <person name="Gilbert D."/>
            <person name="Gnerre S."/>
            <person name="Godfrey J."/>
            <person name="Good R."/>
            <person name="Gotea V."/>
            <person name="Gravely B."/>
            <person name="Greenberg A.J."/>
            <person name="Griffiths-Jones S."/>
            <person name="Gross S."/>
            <person name="Guigo R."/>
            <person name="Gustafson E.A."/>
            <person name="Haerty W."/>
            <person name="Hahn M.W."/>
            <person name="Halligan D.L."/>
            <person name="Halpern A.L."/>
            <person name="Halter G.M."/>
            <person name="Han M.V."/>
            <person name="Heger A."/>
            <person name="Hillier L."/>
            <person name="Hinrichs A.S."/>
            <person name="Holmes I."/>
            <person name="Hoskins R.A."/>
            <person name="Hubisz M.J."/>
            <person name="Hultmark D."/>
            <person name="Huntley M.A."/>
            <person name="Jaffe D.B."/>
            <person name="Jagadeeshan S."/>
            <person name="Jeck W.R."/>
            <person name="Johnson J."/>
            <person name="Jones C.D."/>
            <person name="Jordan W.C."/>
            <person name="Karpen G.H."/>
            <person name="Kataoka E."/>
            <person name="Keightley P.D."/>
            <person name="Kheradpour P."/>
            <person name="Kirkness E.F."/>
            <person name="Koerich L.B."/>
            <person name="Kristiansen K."/>
            <person name="Kudrna D."/>
            <person name="Kulathinal R.J."/>
            <person name="Kumar S."/>
            <person name="Kwok R."/>
            <person name="Lander E."/>
            <person name="Langley C.H."/>
            <person name="Lapoint R."/>
            <person name="Lazzaro B.P."/>
            <person name="Lee S.J."/>
            <person name="Levesque L."/>
            <person name="Li R."/>
            <person name="Lin C.F."/>
            <person name="Lin M.F."/>
            <person name="Lindblad-Toh K."/>
            <person name="Llopart A."/>
            <person name="Long M."/>
            <person name="Low L."/>
            <person name="Lozovsky E."/>
            <person name="Lu J."/>
            <person name="Luo M."/>
            <person name="Machado C.A."/>
            <person name="Makalowski W."/>
            <person name="Marzo M."/>
            <person name="Matsuda M."/>
            <person name="Matzkin L."/>
            <person name="McAllister B."/>
            <person name="McBride C.S."/>
            <person name="McKernan B."/>
            <person name="McKernan K."/>
            <person name="Mendez-Lago M."/>
            <person name="Minx P."/>
            <person name="Mollenhauer M.U."/>
            <person name="Montooth K."/>
            <person name="Mount S.M."/>
            <person name="Mu X."/>
            <person name="Myers E."/>
            <person name="Negre B."/>
            <person name="Newfeld S."/>
            <person name="Nielsen R."/>
            <person name="Noor M.A."/>
            <person name="O'Grady P."/>
            <person name="Pachter L."/>
            <person name="Papaceit M."/>
            <person name="Parisi M.J."/>
            <person name="Parisi M."/>
            <person name="Parts L."/>
            <person name="Pedersen J.S."/>
            <person name="Pesole G."/>
            <person name="Phillippy A.M."/>
            <person name="Ponting C.P."/>
            <person name="Pop M."/>
            <person name="Porcelli D."/>
            <person name="Powell J.R."/>
            <person name="Prohaska S."/>
            <person name="Pruitt K."/>
            <person name="Puig M."/>
            <person name="Quesneville H."/>
            <person name="Ram K.R."/>
            <person name="Rand D."/>
            <person name="Rasmussen M.D."/>
            <person name="Reed L.K."/>
            <person name="Reenan R."/>
            <person name="Reily A."/>
            <person name="Remington K.A."/>
            <person name="Rieger T.T."/>
            <person name="Ritchie M.G."/>
            <person name="Robin C."/>
            <person name="Rogers Y.H."/>
            <person name="Rohde C."/>
            <person name="Rozas J."/>
            <person name="Rubenfield M.J."/>
            <person name="Ruiz A."/>
            <person name="Russo S."/>
            <person name="Salzberg S.L."/>
            <person name="Sanchez-Gracia A."/>
            <person name="Saranga D.J."/>
            <person name="Sato H."/>
            <person name="Schaeffer S.W."/>
            <person name="Schatz M.C."/>
            <person name="Schlenke T."/>
            <person name="Schwartz R."/>
            <person name="Segarra C."/>
            <person name="Singh R.S."/>
            <person name="Sirot L."/>
            <person name="Sirota M."/>
            <person name="Sisneros N.B."/>
            <person name="Smith C.D."/>
            <person name="Smith T.F."/>
            <person name="Spieth J."/>
            <person name="Stage D.E."/>
            <person name="Stark A."/>
            <person name="Stephan W."/>
            <person name="Strausberg R.L."/>
            <person name="Strempel S."/>
            <person name="Sturgill D."/>
            <person name="Sutton G."/>
            <person name="Sutton G.G."/>
            <person name="Tao W."/>
            <person name="Teichmann S."/>
            <person name="Tobari Y.N."/>
            <person name="Tomimura Y."/>
            <person name="Tsolas J.M."/>
            <person name="Valente V.L."/>
            <person name="Venter E."/>
            <person name="Venter J.C."/>
            <person name="Vicario S."/>
            <person name="Vieira F.G."/>
            <person name="Vilella A.J."/>
            <person name="Villasante A."/>
            <person name="Walenz B."/>
            <person name="Wang J."/>
            <person name="Wasserman M."/>
            <person name="Watts T."/>
            <person name="Wilson D."/>
            <person name="Wilson R.K."/>
            <person name="Wing R.A."/>
            <person name="Wolfner M.F."/>
            <person name="Wong A."/>
            <person name="Wong G.K."/>
            <person name="Wu C.I."/>
            <person name="Wu G."/>
            <person name="Yamamoto D."/>
            <person name="Yang H.P."/>
            <person name="Yang S.P."/>
            <person name="Yorke J.A."/>
            <person name="Yoshida K."/>
            <person name="Zdobnov E."/>
            <person name="Zhang P."/>
            <person name="Zhang Y."/>
            <person name="Zimin A.V."/>
            <person name="Baldwin J."/>
            <person name="Abdouelleil A."/>
            <person name="Abdulkadir J."/>
            <person name="Abebe A."/>
            <person name="Abera B."/>
            <person name="Abreu J."/>
            <person name="Acer S.C."/>
            <person name="Aftuck L."/>
            <person name="Alexander A."/>
            <person name="An P."/>
            <person name="Anderson E."/>
            <person name="Anderson S."/>
            <person name="Arachi H."/>
            <person name="Azer M."/>
            <person name="Bachantsang P."/>
            <person name="Barry A."/>
            <person name="Bayul T."/>
            <person name="Berlin A."/>
            <person name="Bessette D."/>
            <person name="Bloom T."/>
            <person name="Blye J."/>
            <person name="Boguslavskiy L."/>
            <person name="Bonnet C."/>
            <person name="Boukhgalter B."/>
            <person name="Bourzgui I."/>
            <person name="Brown A."/>
            <person name="Cahill P."/>
            <person name="Channer S."/>
            <person name="Cheshatsang Y."/>
            <person name="Chuda L."/>
            <person name="Citroen M."/>
            <person name="Collymore A."/>
            <person name="Cooke P."/>
            <person name="Costello M."/>
            <person name="D'Aco K."/>
            <person name="Daza R."/>
            <person name="De Haan G."/>
            <person name="DeGray S."/>
            <person name="DeMaso C."/>
            <person name="Dhargay N."/>
            <person name="Dooley K."/>
            <person name="Dooley E."/>
            <person name="Doricent M."/>
            <person name="Dorje P."/>
            <person name="Dorjee K."/>
            <person name="Dupes A."/>
            <person name="Elong R."/>
            <person name="Falk J."/>
            <person name="Farina A."/>
            <person name="Faro S."/>
            <person name="Ferguson D."/>
            <person name="Fisher S."/>
            <person name="Foley C.D."/>
            <person name="Franke A."/>
            <person name="Friedrich D."/>
            <person name="Gadbois L."/>
            <person name="Gearin G."/>
            <person name="Gearin C.R."/>
            <person name="Giannoukos G."/>
            <person name="Goode T."/>
            <person name="Graham J."/>
            <person name="Grandbois E."/>
            <person name="Grewal S."/>
            <person name="Gyaltsen K."/>
            <person name="Hafez N."/>
            <person name="Hagos B."/>
            <person name="Hall J."/>
            <person name="Henson C."/>
            <person name="Hollinger A."/>
            <person name="Honan T."/>
            <person name="Huard M.D."/>
            <person name="Hughes L."/>
            <person name="Hurhula B."/>
            <person name="Husby M.E."/>
            <person name="Kamat A."/>
            <person name="Kanga B."/>
            <person name="Kashin S."/>
            <person name="Khazanovich D."/>
            <person name="Kisner P."/>
            <person name="Lance K."/>
            <person name="Lara M."/>
            <person name="Lee W."/>
            <person name="Lennon N."/>
            <person name="Letendre F."/>
            <person name="LeVine R."/>
            <person name="Lipovsky A."/>
            <person name="Liu X."/>
            <person name="Liu J."/>
            <person name="Liu S."/>
            <person name="Lokyitsang T."/>
            <person name="Lokyitsang Y."/>
            <person name="Lubonja R."/>
            <person name="Lui A."/>
            <person name="MacDonald P."/>
            <person name="Magnisalis V."/>
            <person name="Maru K."/>
            <person name="Matthews C."/>
            <person name="McCusker W."/>
            <person name="McDonough S."/>
            <person name="Mehta T."/>
            <person name="Meldrim J."/>
            <person name="Meneus L."/>
            <person name="Mihai O."/>
            <person name="Mihalev A."/>
            <person name="Mihova T."/>
            <person name="Mittelman R."/>
            <person name="Mlenga V."/>
            <person name="Montmayeur A."/>
            <person name="Mulrain L."/>
            <person name="Navidi A."/>
            <person name="Naylor J."/>
            <person name="Negash T."/>
            <person name="Nguyen T."/>
            <person name="Nguyen N."/>
            <person name="Nicol R."/>
            <person name="Norbu C."/>
            <person name="Norbu N."/>
            <person name="Novod N."/>
            <person name="O'Neill B."/>
            <person name="Osman S."/>
            <person name="Markiewicz E."/>
            <person name="Oyono O.L."/>
            <person name="Patti C."/>
            <person name="Phunkhang P."/>
            <person name="Pierre F."/>
            <person name="Priest M."/>
            <person name="Raghuraman S."/>
            <person name="Rege F."/>
            <person name="Reyes R."/>
            <person name="Rise C."/>
            <person name="Rogov P."/>
            <person name="Ross K."/>
            <person name="Ryan E."/>
            <person name="Settipalli S."/>
            <person name="Shea T."/>
            <person name="Sherpa N."/>
            <person name="Shi L."/>
            <person name="Shih D."/>
            <person name="Sparrow T."/>
            <person name="Spaulding J."/>
            <person name="Stalker J."/>
            <person name="Stange-Thomann N."/>
            <person name="Stavropoulos S."/>
            <person name="Stone C."/>
            <person name="Strader C."/>
            <person name="Tesfaye S."/>
            <person name="Thomson T."/>
            <person name="Thoulutsang Y."/>
            <person name="Thoulutsang D."/>
            <person name="Topham K."/>
            <person name="Topping I."/>
            <person name="Tsamla T."/>
            <person name="Vassiliev H."/>
            <person name="Vo A."/>
            <person name="Wangchuk T."/>
            <person name="Wangdi T."/>
            <person name="Weiand M."/>
            <person name="Wilkinson J."/>
            <person name="Wilson A."/>
            <person name="Yadav S."/>
            <person name="Young G."/>
            <person name="Yu Q."/>
            <person name="Zembek L."/>
            <person name="Zhong D."/>
            <person name="Zimmer A."/>
            <person name="Zwirko Z."/>
            <person name="Jaffe D.B."/>
            <person name="Alvarez P."/>
            <person name="Brockman W."/>
            <person name="Butler J."/>
            <person name="Chin C."/>
            <person name="Gnerre S."/>
            <person name="Grabherr M."/>
            <person name="Kleber M."/>
            <person name="Mauceli E."/>
            <person name="MacCallum I."/>
        </authorList>
    </citation>
    <scope>NUCLEOTIDE SEQUENCE [LARGE SCALE GENOMIC DNA]</scope>
    <source>
        <strain evidence="10">Tucson 14024-0371.13</strain>
    </source>
</reference>
<protein>
    <submittedName>
        <fullName evidence="9">Uncharacterized protein</fullName>
    </submittedName>
</protein>
<organism evidence="9 10">
    <name type="scientific">Drosophila ananassae</name>
    <name type="common">Fruit fly</name>
    <dbReference type="NCBI Taxonomy" id="7217"/>
    <lineage>
        <taxon>Eukaryota</taxon>
        <taxon>Metazoa</taxon>
        <taxon>Ecdysozoa</taxon>
        <taxon>Arthropoda</taxon>
        <taxon>Hexapoda</taxon>
        <taxon>Insecta</taxon>
        <taxon>Pterygota</taxon>
        <taxon>Neoptera</taxon>
        <taxon>Endopterygota</taxon>
        <taxon>Diptera</taxon>
        <taxon>Brachycera</taxon>
        <taxon>Muscomorpha</taxon>
        <taxon>Ephydroidea</taxon>
        <taxon>Drosophilidae</taxon>
        <taxon>Drosophila</taxon>
        <taxon>Sophophora</taxon>
    </lineage>
</organism>
<evidence type="ECO:0000256" key="5">
    <source>
        <dbReference type="SAM" id="MobiDB-lite"/>
    </source>
</evidence>
<evidence type="ECO:0000259" key="8">
    <source>
        <dbReference type="Pfam" id="PF26037"/>
    </source>
</evidence>
<feature type="domain" description="E3 ubiquitin-protein ligase DCST1-like C-terminal" evidence="8">
    <location>
        <begin position="669"/>
        <end position="711"/>
    </location>
</feature>
<feature type="transmembrane region" description="Helical" evidence="6">
    <location>
        <begin position="131"/>
        <end position="148"/>
    </location>
</feature>
<evidence type="ECO:0000313" key="10">
    <source>
        <dbReference type="Proteomes" id="UP000007801"/>
    </source>
</evidence>
<feature type="transmembrane region" description="Helical" evidence="6">
    <location>
        <begin position="155"/>
        <end position="180"/>
    </location>
</feature>
<dbReference type="InterPro" id="IPR051856">
    <property type="entry name" value="CSR-E3_Ligase_Protein"/>
</dbReference>
<dbReference type="Pfam" id="PF07782">
    <property type="entry name" value="DC_STAMP"/>
    <property type="match status" value="1"/>
</dbReference>
<evidence type="ECO:0000256" key="6">
    <source>
        <dbReference type="SAM" id="Phobius"/>
    </source>
</evidence>
<dbReference type="InterPro" id="IPR058842">
    <property type="entry name" value="DCST1_C"/>
</dbReference>
<feature type="transmembrane region" description="Helical" evidence="6">
    <location>
        <begin position="389"/>
        <end position="409"/>
    </location>
</feature>
<dbReference type="Pfam" id="PF26039">
    <property type="entry name" value="Dcst2"/>
    <property type="match status" value="1"/>
</dbReference>
<dbReference type="InterPro" id="IPR012858">
    <property type="entry name" value="DC_STAMP-like"/>
</dbReference>
<comment type="subcellular location">
    <subcellularLocation>
        <location evidence="1">Membrane</location>
        <topology evidence="1">Multi-pass membrane protein</topology>
    </subcellularLocation>
</comment>
<name>A0A0P8YFM4_DROAN</name>